<evidence type="ECO:0000256" key="5">
    <source>
        <dbReference type="ARBA" id="ARBA00022801"/>
    </source>
</evidence>
<proteinExistence type="inferred from homology"/>
<feature type="non-terminal residue" evidence="9">
    <location>
        <position position="1"/>
    </location>
</feature>
<evidence type="ECO:0000256" key="8">
    <source>
        <dbReference type="RuleBase" id="RU361238"/>
    </source>
</evidence>
<reference evidence="9 10" key="1">
    <citation type="submission" date="2016-05" db="EMBL/GenBank/DDBJ databases">
        <title>Comparative analysis of secretome profiles of manganese(II)-oxidizing ascomycete fungi.</title>
        <authorList>
            <consortium name="DOE Joint Genome Institute"/>
            <person name="Zeiner C.A."/>
            <person name="Purvine S.O."/>
            <person name="Zink E.M."/>
            <person name="Wu S."/>
            <person name="Pasa-Tolic L."/>
            <person name="Chaput D.L."/>
            <person name="Haridas S."/>
            <person name="Grigoriev I.V."/>
            <person name="Santelli C.M."/>
            <person name="Hansel C.M."/>
        </authorList>
    </citation>
    <scope>NUCLEOTIDE SEQUENCE [LARGE SCALE GENOMIC DNA]</scope>
    <source>
        <strain evidence="9 10">AP3s5-JAC2a</strain>
    </source>
</reference>
<evidence type="ECO:0000313" key="10">
    <source>
        <dbReference type="Proteomes" id="UP000077069"/>
    </source>
</evidence>
<dbReference type="InParanoid" id="A0A177CCC8"/>
<comment type="similarity">
    <text evidence="1 8">Belongs to the tannase family.</text>
</comment>
<keyword evidence="10" id="KW-1185">Reference proteome</keyword>
<dbReference type="PANTHER" id="PTHR33938:SF2">
    <property type="entry name" value="CARBOXYLIC ESTER HYDROLASE"/>
    <property type="match status" value="1"/>
</dbReference>
<dbReference type="GO" id="GO:0030600">
    <property type="term" value="F:feruloyl esterase activity"/>
    <property type="evidence" value="ECO:0007669"/>
    <property type="project" value="UniProtKB-ARBA"/>
</dbReference>
<evidence type="ECO:0000256" key="6">
    <source>
        <dbReference type="ARBA" id="ARBA00022837"/>
    </source>
</evidence>
<dbReference type="EC" id="3.1.1.-" evidence="8"/>
<keyword evidence="7" id="KW-1015">Disulfide bond</keyword>
<sequence>THLPLSCALIVNMGTYRFGLIMPTTWNGSLLTVGSYSYGGGINWKDMWTGPKYYNLATLSTDTGHNSTQADMSWAKNNEVAQNDWGYISIDGSTRAAKTLLGVYYGEGSLKHSYFSGCSTGGRQGLKQLELDQSLFDGLLIGAPAWNQTHMLPWITKLATINPPGAASSVFNNGTDVVLISRQVREVCDILDGVRDSIVSRPDLCNITRVAQNNLTCGAVGAPSDGCLRPAQIDTLIQLYQNYTISNSTGRFLGFPAPELGSDADYQTYLGPFVTVAPDGFDWQWEVDFLGYPRGFTFSDHIIEDAEKADPGRATAKPKSTDWNAFNQRGGKVIMYHGLADGLIPTKSTTQYWEDVNAASSGATANFARYYQIPGMHHCGRSDYDDIGYFAPWYIGGIGQQSLATIPQTESVLRNSEFDILTSLMNWVEENSAPTSIVATTWQGTTTTVRRQRPVCPYPQQAVNTNSNNIDKPSSWEC</sequence>
<keyword evidence="5 8" id="KW-0378">Hydrolase</keyword>
<dbReference type="SUPFAM" id="SSF53474">
    <property type="entry name" value="alpha/beta-Hydrolases"/>
    <property type="match status" value="1"/>
</dbReference>
<dbReference type="OrthoDB" id="3039123at2759"/>
<keyword evidence="3" id="KW-0479">Metal-binding</keyword>
<dbReference type="RefSeq" id="XP_018034824.1">
    <property type="nucleotide sequence ID" value="XM_018173485.1"/>
</dbReference>
<dbReference type="InterPro" id="IPR011118">
    <property type="entry name" value="Tannase/feruloyl_esterase"/>
</dbReference>
<protein>
    <recommendedName>
        <fullName evidence="8">Carboxylic ester hydrolase</fullName>
        <ecNumber evidence="8">3.1.1.-</ecNumber>
    </recommendedName>
</protein>
<keyword evidence="2" id="KW-0719">Serine esterase</keyword>
<dbReference type="Proteomes" id="UP000077069">
    <property type="component" value="Unassembled WGS sequence"/>
</dbReference>
<dbReference type="PANTHER" id="PTHR33938">
    <property type="entry name" value="FERULOYL ESTERASE B-RELATED"/>
    <property type="match status" value="1"/>
</dbReference>
<dbReference type="AlphaFoldDB" id="A0A177CCC8"/>
<evidence type="ECO:0000256" key="3">
    <source>
        <dbReference type="ARBA" id="ARBA00022723"/>
    </source>
</evidence>
<dbReference type="Pfam" id="PF07519">
    <property type="entry name" value="Tannase"/>
    <property type="match status" value="2"/>
</dbReference>
<gene>
    <name evidence="9" type="ORF">CC84DRAFT_1051385</name>
</gene>
<organism evidence="9 10">
    <name type="scientific">Paraphaeosphaeria sporulosa</name>
    <dbReference type="NCBI Taxonomy" id="1460663"/>
    <lineage>
        <taxon>Eukaryota</taxon>
        <taxon>Fungi</taxon>
        <taxon>Dikarya</taxon>
        <taxon>Ascomycota</taxon>
        <taxon>Pezizomycotina</taxon>
        <taxon>Dothideomycetes</taxon>
        <taxon>Pleosporomycetidae</taxon>
        <taxon>Pleosporales</taxon>
        <taxon>Massarineae</taxon>
        <taxon>Didymosphaeriaceae</taxon>
        <taxon>Paraphaeosphaeria</taxon>
    </lineage>
</organism>
<accession>A0A177CCC8</accession>
<dbReference type="GO" id="GO:0046872">
    <property type="term" value="F:metal ion binding"/>
    <property type="evidence" value="ECO:0007669"/>
    <property type="project" value="UniProtKB-KW"/>
</dbReference>
<evidence type="ECO:0000256" key="1">
    <source>
        <dbReference type="ARBA" id="ARBA00006249"/>
    </source>
</evidence>
<dbReference type="STRING" id="1460663.A0A177CCC8"/>
<keyword evidence="6" id="KW-0106">Calcium</keyword>
<keyword evidence="4" id="KW-0732">Signal</keyword>
<dbReference type="EMBL" id="KV441553">
    <property type="protein sequence ID" value="OAG04459.1"/>
    <property type="molecule type" value="Genomic_DNA"/>
</dbReference>
<feature type="non-terminal residue" evidence="9">
    <location>
        <position position="478"/>
    </location>
</feature>
<dbReference type="GeneID" id="28756971"/>
<name>A0A177CCC8_9PLEO</name>
<evidence type="ECO:0000256" key="2">
    <source>
        <dbReference type="ARBA" id="ARBA00022487"/>
    </source>
</evidence>
<evidence type="ECO:0000256" key="4">
    <source>
        <dbReference type="ARBA" id="ARBA00022729"/>
    </source>
</evidence>
<evidence type="ECO:0000313" key="9">
    <source>
        <dbReference type="EMBL" id="OAG04459.1"/>
    </source>
</evidence>
<evidence type="ECO:0000256" key="7">
    <source>
        <dbReference type="ARBA" id="ARBA00023157"/>
    </source>
</evidence>
<dbReference type="InterPro" id="IPR029058">
    <property type="entry name" value="AB_hydrolase_fold"/>
</dbReference>